<dbReference type="InterPro" id="IPR003495">
    <property type="entry name" value="CobW/HypB/UreG_nucleotide-bd"/>
</dbReference>
<accession>A0A0U1DUU0</accession>
<dbReference type="Pfam" id="PF02492">
    <property type="entry name" value="cobW"/>
    <property type="match status" value="1"/>
</dbReference>
<evidence type="ECO:0000259" key="1">
    <source>
        <dbReference type="Pfam" id="PF02492"/>
    </source>
</evidence>
<dbReference type="Gene3D" id="3.40.50.300">
    <property type="entry name" value="P-loop containing nucleotide triphosphate hydrolases"/>
    <property type="match status" value="1"/>
</dbReference>
<dbReference type="Proteomes" id="UP000182227">
    <property type="component" value="Unassembled WGS sequence"/>
</dbReference>
<evidence type="ECO:0000313" key="3">
    <source>
        <dbReference type="Proteomes" id="UP000182227"/>
    </source>
</evidence>
<dbReference type="InterPro" id="IPR051316">
    <property type="entry name" value="Zinc-reg_GTPase_activator"/>
</dbReference>
<feature type="domain" description="CobW/HypB/UreG nucleotide-binding" evidence="1">
    <location>
        <begin position="10"/>
        <end position="54"/>
    </location>
</feature>
<dbReference type="InterPro" id="IPR027417">
    <property type="entry name" value="P-loop_NTPase"/>
</dbReference>
<protein>
    <submittedName>
        <fullName evidence="2">Cobalamin synthesis protein/P47K</fullName>
    </submittedName>
</protein>
<proteinExistence type="predicted"/>
<gene>
    <name evidence="2" type="ORF">BN970_05699</name>
</gene>
<dbReference type="SUPFAM" id="SSF52540">
    <property type="entry name" value="P-loop containing nucleoside triphosphate hydrolases"/>
    <property type="match status" value="1"/>
</dbReference>
<dbReference type="EMBL" id="CTEF01000005">
    <property type="protein sequence ID" value="CQD23230.1"/>
    <property type="molecule type" value="Genomic_DNA"/>
</dbReference>
<organism evidence="2 3">
    <name type="scientific">Mycolicibacterium conceptionense</name>
    <dbReference type="NCBI Taxonomy" id="451644"/>
    <lineage>
        <taxon>Bacteria</taxon>
        <taxon>Bacillati</taxon>
        <taxon>Actinomycetota</taxon>
        <taxon>Actinomycetes</taxon>
        <taxon>Mycobacteriales</taxon>
        <taxon>Mycobacteriaceae</taxon>
        <taxon>Mycolicibacterium</taxon>
    </lineage>
</organism>
<dbReference type="GO" id="GO:0005737">
    <property type="term" value="C:cytoplasm"/>
    <property type="evidence" value="ECO:0007669"/>
    <property type="project" value="TreeGrafter"/>
</dbReference>
<dbReference type="AlphaFoldDB" id="A0A0U1DUU0"/>
<name>A0A0U1DUU0_9MYCO</name>
<evidence type="ECO:0000313" key="2">
    <source>
        <dbReference type="EMBL" id="CQD23230.1"/>
    </source>
</evidence>
<dbReference type="PANTHER" id="PTHR13748:SF62">
    <property type="entry name" value="COBW DOMAIN-CONTAINING PROTEIN"/>
    <property type="match status" value="1"/>
</dbReference>
<dbReference type="PANTHER" id="PTHR13748">
    <property type="entry name" value="COBW-RELATED"/>
    <property type="match status" value="1"/>
</dbReference>
<sequence length="64" mass="7071">MPTTIDDRVPVTVITGFLGAGKTTLLNRILTEQHGKRIAVIENEFGEVGIDDAWCSMPKRKSSR</sequence>
<reference evidence="2 3" key="1">
    <citation type="submission" date="2015-03" db="EMBL/GenBank/DDBJ databases">
        <authorList>
            <person name="Murphy D."/>
        </authorList>
    </citation>
    <scope>NUCLEOTIDE SEQUENCE [LARGE SCALE GENOMIC DNA]</scope>
    <source>
        <strain evidence="2 3">D16</strain>
    </source>
</reference>